<dbReference type="SMART" id="SM00422">
    <property type="entry name" value="HTH_MERR"/>
    <property type="match status" value="1"/>
</dbReference>
<dbReference type="PANTHER" id="PTHR30204:SF98">
    <property type="entry name" value="HTH-TYPE TRANSCRIPTIONAL REGULATOR ADHR"/>
    <property type="match status" value="1"/>
</dbReference>
<dbReference type="InterPro" id="IPR047057">
    <property type="entry name" value="MerR_fam"/>
</dbReference>
<accession>A0ABW1QDA1</accession>
<evidence type="ECO:0000313" key="4">
    <source>
        <dbReference type="Proteomes" id="UP001596244"/>
    </source>
</evidence>
<gene>
    <name evidence="3" type="ORF">ACFPUZ_10130</name>
</gene>
<feature type="domain" description="HTH merR-type" evidence="2">
    <location>
        <begin position="1"/>
        <end position="70"/>
    </location>
</feature>
<proteinExistence type="predicted"/>
<dbReference type="Proteomes" id="UP001596244">
    <property type="component" value="Unassembled WGS sequence"/>
</dbReference>
<sequence>MRMAELSSTSGVSIPTIKYYLREGLLPPGRHTRANQARYSEVHLTRLKLIAVLSGIARLSLAEIKVILAELEGPGSVIDTMAAMQNALAGRPSREAEPHTEESRAILDAIVDERQWIVRRDSAAYEAAVRVLAELHTTDLHWDGAMIAEYAAHAEAMGALDVQTLNFNGAPDDLLVQMVRGTLLRRQLVDALVLLAQQHSTRVRLGVEKP</sequence>
<comment type="caution">
    <text evidence="3">The sequence shown here is derived from an EMBL/GenBank/DDBJ whole genome shotgun (WGS) entry which is preliminary data.</text>
</comment>
<dbReference type="EMBL" id="JBHSQE010000009">
    <property type="protein sequence ID" value="MFC6147158.1"/>
    <property type="molecule type" value="Genomic_DNA"/>
</dbReference>
<keyword evidence="4" id="KW-1185">Reference proteome</keyword>
<reference evidence="4" key="1">
    <citation type="journal article" date="2019" name="Int. J. Syst. Evol. Microbiol.">
        <title>The Global Catalogue of Microorganisms (GCM) 10K type strain sequencing project: providing services to taxonomists for standard genome sequencing and annotation.</title>
        <authorList>
            <consortium name="The Broad Institute Genomics Platform"/>
            <consortium name="The Broad Institute Genome Sequencing Center for Infectious Disease"/>
            <person name="Wu L."/>
            <person name="Ma J."/>
        </authorList>
    </citation>
    <scope>NUCLEOTIDE SEQUENCE [LARGE SCALE GENOMIC DNA]</scope>
    <source>
        <strain evidence="4">CCUG 51943</strain>
    </source>
</reference>
<dbReference type="PROSITE" id="PS50937">
    <property type="entry name" value="HTH_MERR_2"/>
    <property type="match status" value="1"/>
</dbReference>
<evidence type="ECO:0000259" key="2">
    <source>
        <dbReference type="PROSITE" id="PS50937"/>
    </source>
</evidence>
<dbReference type="Pfam" id="PF13411">
    <property type="entry name" value="MerR_1"/>
    <property type="match status" value="1"/>
</dbReference>
<dbReference type="InterPro" id="IPR000551">
    <property type="entry name" value="MerR-type_HTH_dom"/>
</dbReference>
<organism evidence="3 4">
    <name type="scientific">Corynebacterium nasicanis</name>
    <dbReference type="NCBI Taxonomy" id="1448267"/>
    <lineage>
        <taxon>Bacteria</taxon>
        <taxon>Bacillati</taxon>
        <taxon>Actinomycetota</taxon>
        <taxon>Actinomycetes</taxon>
        <taxon>Mycobacteriales</taxon>
        <taxon>Corynebacteriaceae</taxon>
        <taxon>Corynebacterium</taxon>
    </lineage>
</organism>
<name>A0ABW1QDA1_9CORY</name>
<protein>
    <submittedName>
        <fullName evidence="3">MerR family transcriptional regulator</fullName>
    </submittedName>
</protein>
<keyword evidence="1" id="KW-0238">DNA-binding</keyword>
<dbReference type="Gene3D" id="1.10.1660.10">
    <property type="match status" value="1"/>
</dbReference>
<dbReference type="InterPro" id="IPR009061">
    <property type="entry name" value="DNA-bd_dom_put_sf"/>
</dbReference>
<dbReference type="SUPFAM" id="SSF46955">
    <property type="entry name" value="Putative DNA-binding domain"/>
    <property type="match status" value="1"/>
</dbReference>
<dbReference type="PANTHER" id="PTHR30204">
    <property type="entry name" value="REDOX-CYCLING DRUG-SENSING TRANSCRIPTIONAL ACTIVATOR SOXR"/>
    <property type="match status" value="1"/>
</dbReference>
<evidence type="ECO:0000313" key="3">
    <source>
        <dbReference type="EMBL" id="MFC6147158.1"/>
    </source>
</evidence>
<evidence type="ECO:0000256" key="1">
    <source>
        <dbReference type="ARBA" id="ARBA00023125"/>
    </source>
</evidence>
<dbReference type="PRINTS" id="PR00040">
    <property type="entry name" value="HTHMERR"/>
</dbReference>